<dbReference type="PANTHER" id="PTHR30041">
    <property type="entry name" value="ARSENATE REDUCTASE"/>
    <property type="match status" value="1"/>
</dbReference>
<comment type="similarity">
    <text evidence="1">Belongs to the ArsC family.</text>
</comment>
<dbReference type="CDD" id="cd03036">
    <property type="entry name" value="ArsC_like"/>
    <property type="match status" value="1"/>
</dbReference>
<evidence type="ECO:0000256" key="1">
    <source>
        <dbReference type="PROSITE-ProRule" id="PRU01282"/>
    </source>
</evidence>
<evidence type="ECO:0008006" key="4">
    <source>
        <dbReference type="Google" id="ProtNLM"/>
    </source>
</evidence>
<dbReference type="PROSITE" id="PS51354">
    <property type="entry name" value="GLUTAREDOXIN_2"/>
    <property type="match status" value="1"/>
</dbReference>
<dbReference type="InterPro" id="IPR036249">
    <property type="entry name" value="Thioredoxin-like_sf"/>
</dbReference>
<dbReference type="NCBIfam" id="TIGR01617">
    <property type="entry name" value="arsC_related"/>
    <property type="match status" value="1"/>
</dbReference>
<dbReference type="Gene3D" id="3.40.30.10">
    <property type="entry name" value="Glutaredoxin"/>
    <property type="match status" value="1"/>
</dbReference>
<dbReference type="OrthoDB" id="9794155at2"/>
<proteinExistence type="inferred from homology"/>
<sequence>MAITYYGYPKCTTCRKAKKWLDEHGVAYEAFDIKEAPPSEEQLREIISASGLEIKKFFNTSGKVYRESGLKDRLPDMSEDEKIRLLASDGMLLKRPIVFDGEKATVGFREADFESAWN</sequence>
<evidence type="ECO:0000313" key="2">
    <source>
        <dbReference type="EMBL" id="KZE36462.1"/>
    </source>
</evidence>
<protein>
    <recommendedName>
        <fullName evidence="4">Arsenate reductase</fullName>
    </recommendedName>
</protein>
<dbReference type="SUPFAM" id="SSF52833">
    <property type="entry name" value="Thioredoxin-like"/>
    <property type="match status" value="1"/>
</dbReference>
<dbReference type="PROSITE" id="PS51353">
    <property type="entry name" value="ARSC"/>
    <property type="match status" value="1"/>
</dbReference>
<gene>
    <name evidence="2" type="ORF">AV656_15105</name>
</gene>
<reference evidence="2 3" key="1">
    <citation type="submission" date="2016-01" db="EMBL/GenBank/DDBJ databases">
        <title>Whole genome sequencing of Bhargavaea cecembensis T14.</title>
        <authorList>
            <person name="Hong K.W."/>
        </authorList>
    </citation>
    <scope>NUCLEOTIDE SEQUENCE [LARGE SCALE GENOMIC DNA]</scope>
    <source>
        <strain evidence="2 3">T14</strain>
    </source>
</reference>
<dbReference type="Pfam" id="PF03960">
    <property type="entry name" value="ArsC"/>
    <property type="match status" value="1"/>
</dbReference>
<accession>A0A161RAY4</accession>
<name>A0A161RAY4_9BACL</name>
<dbReference type="EMBL" id="LQNT01000013">
    <property type="protein sequence ID" value="KZE36462.1"/>
    <property type="molecule type" value="Genomic_DNA"/>
</dbReference>
<dbReference type="InterPro" id="IPR006660">
    <property type="entry name" value="Arsenate_reductase-like"/>
</dbReference>
<dbReference type="RefSeq" id="WP_063183709.1">
    <property type="nucleotide sequence ID" value="NZ_LQNT01000013.1"/>
</dbReference>
<organism evidence="2 3">
    <name type="scientific">Bhargavaea cecembensis</name>
    <dbReference type="NCBI Taxonomy" id="394098"/>
    <lineage>
        <taxon>Bacteria</taxon>
        <taxon>Bacillati</taxon>
        <taxon>Bacillota</taxon>
        <taxon>Bacilli</taxon>
        <taxon>Bacillales</taxon>
        <taxon>Caryophanaceae</taxon>
        <taxon>Bhargavaea</taxon>
    </lineage>
</organism>
<dbReference type="InterPro" id="IPR006504">
    <property type="entry name" value="Tscrpt_reg_Spx/MgsR"/>
</dbReference>
<dbReference type="PANTHER" id="PTHR30041:SF8">
    <property type="entry name" value="PROTEIN YFFB"/>
    <property type="match status" value="1"/>
</dbReference>
<dbReference type="AlphaFoldDB" id="A0A161RAY4"/>
<comment type="caution">
    <text evidence="2">The sequence shown here is derived from an EMBL/GenBank/DDBJ whole genome shotgun (WGS) entry which is preliminary data.</text>
</comment>
<evidence type="ECO:0000313" key="3">
    <source>
        <dbReference type="Proteomes" id="UP000076490"/>
    </source>
</evidence>
<dbReference type="Proteomes" id="UP000076490">
    <property type="component" value="Unassembled WGS sequence"/>
</dbReference>